<evidence type="ECO:0000313" key="2">
    <source>
        <dbReference type="EMBL" id="ALC18447.1"/>
    </source>
</evidence>
<dbReference type="PATRIC" id="fig|38300.4.peg.151"/>
<dbReference type="PANTHER" id="PTHR33490:SF3">
    <property type="entry name" value="CONSERVED INTEGRAL MEMBRANE PROTEIN"/>
    <property type="match status" value="1"/>
</dbReference>
<evidence type="ECO:0000313" key="3">
    <source>
        <dbReference type="EMBL" id="ALC25518.1"/>
    </source>
</evidence>
<protein>
    <recommendedName>
        <fullName evidence="1">Transglutaminase-like domain-containing protein</fullName>
    </recommendedName>
</protein>
<dbReference type="Gene3D" id="3.10.620.30">
    <property type="match status" value="1"/>
</dbReference>
<dbReference type="SMART" id="SM00460">
    <property type="entry name" value="TGc"/>
    <property type="match status" value="1"/>
</dbReference>
<dbReference type="RefSeq" id="WP_050791660.1">
    <property type="nucleotide sequence ID" value="NZ_CP011340.1"/>
</dbReference>
<sequence>MSLTPAVLRMPEDVRRCLEPGRYVDSAHPAVRETAARIAPGAHGVDKARALYEQVRDRIGYCSIPPGRPISMGAYLRDEETYRASSVLAEGHGFCVSKASLLTALARASGIPARVAFADVVNHHHTGRRMRAATGTDVFAWHGYSELWLEGRWVKVTPMFHRALCERLGVEPTGFDGRSDALLPDRDRRGAAFFSYAARHGSFHDVPARFLTTQIPQRYPGLDEYRQLADPAQGPGGGSTGA</sequence>
<evidence type="ECO:0000259" key="1">
    <source>
        <dbReference type="SMART" id="SM00460"/>
    </source>
</evidence>
<evidence type="ECO:0000313" key="4">
    <source>
        <dbReference type="Proteomes" id="UP000060513"/>
    </source>
</evidence>
<dbReference type="EMBL" id="CP011340">
    <property type="protein sequence ID" value="ALC18447.1"/>
    <property type="molecule type" value="Genomic_DNA"/>
</dbReference>
<dbReference type="KEGG" id="spri:SPRI_7212"/>
<dbReference type="InterPro" id="IPR038765">
    <property type="entry name" value="Papain-like_cys_pep_sf"/>
</dbReference>
<dbReference type="OrthoDB" id="4697328at2"/>
<dbReference type="AlphaFoldDB" id="A0A0M5IQ14"/>
<gene>
    <name evidence="2" type="ORF">SPRI_0141</name>
    <name evidence="3" type="ORF">SPRI_7212</name>
</gene>
<dbReference type="PANTHER" id="PTHR33490">
    <property type="entry name" value="BLR5614 PROTEIN-RELATED"/>
    <property type="match status" value="1"/>
</dbReference>
<accession>A0A0M5IQ14</accession>
<feature type="domain" description="Transglutaminase-like" evidence="1">
    <location>
        <begin position="87"/>
        <end position="160"/>
    </location>
</feature>
<dbReference type="Proteomes" id="UP000060513">
    <property type="component" value="Chromosome"/>
</dbReference>
<dbReference type="InterPro" id="IPR002931">
    <property type="entry name" value="Transglutaminase-like"/>
</dbReference>
<dbReference type="STRING" id="38300.SPRI_0141"/>
<dbReference type="Pfam" id="PF01841">
    <property type="entry name" value="Transglut_core"/>
    <property type="match status" value="1"/>
</dbReference>
<reference evidence="3 4" key="1">
    <citation type="submission" date="2015-08" db="EMBL/GenBank/DDBJ databases">
        <title>Genome sequence of the pristinamycin over-producing bacterium Streptomyces pristinaespiralis HCCB10218.</title>
        <authorList>
            <person name="Tian J."/>
            <person name="Yang J."/>
            <person name="Li L."/>
            <person name="Ruan L."/>
            <person name="Wei W."/>
            <person name="Zheng G."/>
            <person name="Wei Z."/>
            <person name="Yang S."/>
            <person name="Ge M."/>
            <person name="Jiang W."/>
            <person name="Lu Y."/>
        </authorList>
    </citation>
    <scope>NUCLEOTIDE SEQUENCE [LARGE SCALE GENOMIC DNA]</scope>
    <source>
        <strain evidence="3 4">HCCB 10218</strain>
    </source>
</reference>
<organism evidence="3">
    <name type="scientific">Streptomyces pristinaespiralis</name>
    <dbReference type="NCBI Taxonomy" id="38300"/>
    <lineage>
        <taxon>Bacteria</taxon>
        <taxon>Bacillati</taxon>
        <taxon>Actinomycetota</taxon>
        <taxon>Actinomycetes</taxon>
        <taxon>Kitasatosporales</taxon>
        <taxon>Streptomycetaceae</taxon>
        <taxon>Streptomyces</taxon>
    </lineage>
</organism>
<proteinExistence type="predicted"/>
<dbReference type="GeneID" id="97231764"/>
<name>A0A0M5IQ14_STRPR</name>
<dbReference type="EMBL" id="CP011340">
    <property type="protein sequence ID" value="ALC25518.1"/>
    <property type="molecule type" value="Genomic_DNA"/>
</dbReference>
<dbReference type="SUPFAM" id="SSF54001">
    <property type="entry name" value="Cysteine proteinases"/>
    <property type="match status" value="1"/>
</dbReference>
<dbReference type="KEGG" id="spri:SPRI_0141"/>